<sequence length="90" mass="10257">MSEEITVGLTDGREITVDELTVLDRDNGSWIRCVRSEPSRRMEFDETTTYYHLGRDVDYVVADGTDDHEVDDVVDRRPNLAAVPTDAARR</sequence>
<organism evidence="1 2">
    <name type="scientific">Natronococcus amylolyticus DSM 10524</name>
    <dbReference type="NCBI Taxonomy" id="1227497"/>
    <lineage>
        <taxon>Archaea</taxon>
        <taxon>Methanobacteriati</taxon>
        <taxon>Methanobacteriota</taxon>
        <taxon>Stenosarchaea group</taxon>
        <taxon>Halobacteria</taxon>
        <taxon>Halobacteriales</taxon>
        <taxon>Natrialbaceae</taxon>
        <taxon>Natronococcus</taxon>
    </lineage>
</organism>
<protein>
    <submittedName>
        <fullName evidence="1">Uncharacterized protein</fullName>
    </submittedName>
</protein>
<dbReference type="EMBL" id="AOIB01000005">
    <property type="protein sequence ID" value="ELY61474.1"/>
    <property type="molecule type" value="Genomic_DNA"/>
</dbReference>
<evidence type="ECO:0000313" key="1">
    <source>
        <dbReference type="EMBL" id="ELY61474.1"/>
    </source>
</evidence>
<dbReference type="OrthoDB" id="204721at2157"/>
<reference evidence="1 2" key="1">
    <citation type="journal article" date="2014" name="PLoS Genet.">
        <title>Phylogenetically driven sequencing of extremely halophilic archaea reveals strategies for static and dynamic osmo-response.</title>
        <authorList>
            <person name="Becker E.A."/>
            <person name="Seitzer P.M."/>
            <person name="Tritt A."/>
            <person name="Larsen D."/>
            <person name="Krusor M."/>
            <person name="Yao A.I."/>
            <person name="Wu D."/>
            <person name="Madern D."/>
            <person name="Eisen J.A."/>
            <person name="Darling A.E."/>
            <person name="Facciotti M.T."/>
        </authorList>
    </citation>
    <scope>NUCLEOTIDE SEQUENCE [LARGE SCALE GENOMIC DNA]</scope>
    <source>
        <strain evidence="1 2">DSM 10524</strain>
    </source>
</reference>
<dbReference type="AlphaFoldDB" id="L9XIA9"/>
<dbReference type="Proteomes" id="UP000011688">
    <property type="component" value="Unassembled WGS sequence"/>
</dbReference>
<accession>L9XIA9</accession>
<evidence type="ECO:0000313" key="2">
    <source>
        <dbReference type="Proteomes" id="UP000011688"/>
    </source>
</evidence>
<comment type="caution">
    <text evidence="1">The sequence shown here is derived from an EMBL/GenBank/DDBJ whole genome shotgun (WGS) entry which is preliminary data.</text>
</comment>
<keyword evidence="2" id="KW-1185">Reference proteome</keyword>
<gene>
    <name evidence="1" type="ORF">C491_01412</name>
</gene>
<proteinExistence type="predicted"/>
<dbReference type="RefSeq" id="WP_005553190.1">
    <property type="nucleotide sequence ID" value="NZ_AOIB01000005.1"/>
</dbReference>
<name>L9XIA9_9EURY</name>